<dbReference type="Proteomes" id="UP000246352">
    <property type="component" value="Unassembled WGS sequence"/>
</dbReference>
<organism evidence="2 3">
    <name type="scientific">Hoeflea marina</name>
    <dbReference type="NCBI Taxonomy" id="274592"/>
    <lineage>
        <taxon>Bacteria</taxon>
        <taxon>Pseudomonadati</taxon>
        <taxon>Pseudomonadota</taxon>
        <taxon>Alphaproteobacteria</taxon>
        <taxon>Hyphomicrobiales</taxon>
        <taxon>Rhizobiaceae</taxon>
        <taxon>Hoeflea</taxon>
    </lineage>
</organism>
<keyword evidence="3" id="KW-1185">Reference proteome</keyword>
<evidence type="ECO:0000313" key="3">
    <source>
        <dbReference type="Proteomes" id="UP000246352"/>
    </source>
</evidence>
<dbReference type="InterPro" id="IPR053521">
    <property type="entry name" value="McjB-like"/>
</dbReference>
<dbReference type="Pfam" id="PF13471">
    <property type="entry name" value="Transglut_core3"/>
    <property type="match status" value="1"/>
</dbReference>
<dbReference type="OrthoDB" id="9804111at2"/>
<dbReference type="AlphaFoldDB" id="A0A317PN29"/>
<reference evidence="2 3" key="1">
    <citation type="submission" date="2018-05" db="EMBL/GenBank/DDBJ databases">
        <title>Genomic Encyclopedia of Type Strains, Phase IV (KMG-IV): sequencing the most valuable type-strain genomes for metagenomic binning, comparative biology and taxonomic classification.</title>
        <authorList>
            <person name="Goeker M."/>
        </authorList>
    </citation>
    <scope>NUCLEOTIDE SEQUENCE [LARGE SCALE GENOMIC DNA]</scope>
    <source>
        <strain evidence="2 3">DSM 16791</strain>
    </source>
</reference>
<evidence type="ECO:0000313" key="2">
    <source>
        <dbReference type="EMBL" id="PWV99900.1"/>
    </source>
</evidence>
<feature type="domain" description="Microcin J25-processing protein McjB C-terminal" evidence="1">
    <location>
        <begin position="27"/>
        <end position="125"/>
    </location>
</feature>
<protein>
    <submittedName>
        <fullName evidence="2">Transglutaminase superfamily protein</fullName>
    </submittedName>
</protein>
<dbReference type="RefSeq" id="WP_110032177.1">
    <property type="nucleotide sequence ID" value="NZ_QGTR01000003.1"/>
</dbReference>
<comment type="caution">
    <text evidence="2">The sequence shown here is derived from an EMBL/GenBank/DDBJ whole genome shotgun (WGS) entry which is preliminary data.</text>
</comment>
<dbReference type="NCBIfam" id="NF033537">
    <property type="entry name" value="lasso_biosyn_B2"/>
    <property type="match status" value="1"/>
</dbReference>
<gene>
    <name evidence="2" type="ORF">DFR52_10399</name>
</gene>
<dbReference type="InterPro" id="IPR032708">
    <property type="entry name" value="McjB_C"/>
</dbReference>
<dbReference type="EMBL" id="QGTR01000003">
    <property type="protein sequence ID" value="PWV99900.1"/>
    <property type="molecule type" value="Genomic_DNA"/>
</dbReference>
<name>A0A317PN29_9HYPH</name>
<proteinExistence type="predicted"/>
<accession>A0A317PN29</accession>
<evidence type="ECO:0000259" key="1">
    <source>
        <dbReference type="Pfam" id="PF13471"/>
    </source>
</evidence>
<sequence>MSPFAPIGLPFPWELWIAARLLPLFVRNRPLHDILKLANPTGSSPGRDPMPADAIVRAVKRAAARPWLMRHRRCLREGLLGFHYLSREGYRPLLHFGIIPESLASARPKAHCWISLDGTIILNPPEVPMLDLFTYDGSRSAPATRAHGRLEPMNG</sequence>